<reference evidence="2 3" key="1">
    <citation type="journal article" date="2021" name="Elife">
        <title>Chloroplast acquisition without the gene transfer in kleptoplastic sea slugs, Plakobranchus ocellatus.</title>
        <authorList>
            <person name="Maeda T."/>
            <person name="Takahashi S."/>
            <person name="Yoshida T."/>
            <person name="Shimamura S."/>
            <person name="Takaki Y."/>
            <person name="Nagai Y."/>
            <person name="Toyoda A."/>
            <person name="Suzuki Y."/>
            <person name="Arimoto A."/>
            <person name="Ishii H."/>
            <person name="Satoh N."/>
            <person name="Nishiyama T."/>
            <person name="Hasebe M."/>
            <person name="Maruyama T."/>
            <person name="Minagawa J."/>
            <person name="Obokata J."/>
            <person name="Shigenobu S."/>
        </authorList>
    </citation>
    <scope>NUCLEOTIDE SEQUENCE [LARGE SCALE GENOMIC DNA]</scope>
</reference>
<dbReference type="EMBL" id="BLXT01008286">
    <property type="protein sequence ID" value="GFO47190.1"/>
    <property type="molecule type" value="Genomic_DNA"/>
</dbReference>
<feature type="compositionally biased region" description="Polar residues" evidence="1">
    <location>
        <begin position="177"/>
        <end position="192"/>
    </location>
</feature>
<feature type="compositionally biased region" description="Basic residues" evidence="1">
    <location>
        <begin position="89"/>
        <end position="122"/>
    </location>
</feature>
<accession>A0AAV4DT20</accession>
<dbReference type="Proteomes" id="UP000735302">
    <property type="component" value="Unassembled WGS sequence"/>
</dbReference>
<feature type="compositionally biased region" description="Pro residues" evidence="1">
    <location>
        <begin position="1"/>
        <end position="10"/>
    </location>
</feature>
<feature type="region of interest" description="Disordered" evidence="1">
    <location>
        <begin position="1"/>
        <end position="205"/>
    </location>
</feature>
<dbReference type="AlphaFoldDB" id="A0AAV4DT20"/>
<protein>
    <submittedName>
        <fullName evidence="2">Uncharacterized protein</fullName>
    </submittedName>
</protein>
<evidence type="ECO:0000256" key="1">
    <source>
        <dbReference type="SAM" id="MobiDB-lite"/>
    </source>
</evidence>
<evidence type="ECO:0000313" key="3">
    <source>
        <dbReference type="Proteomes" id="UP000735302"/>
    </source>
</evidence>
<keyword evidence="3" id="KW-1185">Reference proteome</keyword>
<comment type="caution">
    <text evidence="2">The sequence shown here is derived from an EMBL/GenBank/DDBJ whole genome shotgun (WGS) entry which is preliminary data.</text>
</comment>
<proteinExistence type="predicted"/>
<sequence>MPHPKYPSPAPTRSRVRTERKTQSPQTLNLPTPRPLPKHEVLGQKCPAKNLNLSGLKSKPRRNKPEVSPDCPRHPLPPISNSSLWRQNFGRKRPPKKKRKKIRQKKNRSLQHLAARHSHSPRARASPDTKMKPKKKCDFRREVQNRPAKILNLSGLKTKPRRNKPKASPDFPRASLPPNSNSGSWRKNSGRQSAVKEKRKKIRQK</sequence>
<organism evidence="2 3">
    <name type="scientific">Plakobranchus ocellatus</name>
    <dbReference type="NCBI Taxonomy" id="259542"/>
    <lineage>
        <taxon>Eukaryota</taxon>
        <taxon>Metazoa</taxon>
        <taxon>Spiralia</taxon>
        <taxon>Lophotrochozoa</taxon>
        <taxon>Mollusca</taxon>
        <taxon>Gastropoda</taxon>
        <taxon>Heterobranchia</taxon>
        <taxon>Euthyneura</taxon>
        <taxon>Panpulmonata</taxon>
        <taxon>Sacoglossa</taxon>
        <taxon>Placobranchoidea</taxon>
        <taxon>Plakobranchidae</taxon>
        <taxon>Plakobranchus</taxon>
    </lineage>
</organism>
<name>A0AAV4DT20_9GAST</name>
<feature type="compositionally biased region" description="Basic and acidic residues" evidence="1">
    <location>
        <begin position="63"/>
        <end position="73"/>
    </location>
</feature>
<evidence type="ECO:0000313" key="2">
    <source>
        <dbReference type="EMBL" id="GFO47190.1"/>
    </source>
</evidence>
<gene>
    <name evidence="2" type="ORF">PoB_007369500</name>
</gene>